<dbReference type="Proteomes" id="UP000642094">
    <property type="component" value="Unassembled WGS sequence"/>
</dbReference>
<gene>
    <name evidence="7" type="primary">thiO</name>
    <name evidence="7" type="ORF">H6F41_07265</name>
</gene>
<comment type="pathway">
    <text evidence="1">Cofactor biosynthesis; thiamine diphosphate biosynthesis.</text>
</comment>
<proteinExistence type="predicted"/>
<dbReference type="SUPFAM" id="SSF54373">
    <property type="entry name" value="FAD-linked reductases, C-terminal domain"/>
    <property type="match status" value="1"/>
</dbReference>
<evidence type="ECO:0000256" key="2">
    <source>
        <dbReference type="ARBA" id="ARBA00022977"/>
    </source>
</evidence>
<evidence type="ECO:0000256" key="1">
    <source>
        <dbReference type="ARBA" id="ARBA00004948"/>
    </source>
</evidence>
<dbReference type="InterPro" id="IPR012727">
    <property type="entry name" value="Gly_oxidase_ThiO"/>
</dbReference>
<evidence type="ECO:0000313" key="7">
    <source>
        <dbReference type="EMBL" id="MBD2187937.1"/>
    </source>
</evidence>
<keyword evidence="8" id="KW-1185">Reference proteome</keyword>
<dbReference type="InterPro" id="IPR006076">
    <property type="entry name" value="FAD-dep_OxRdtase"/>
</dbReference>
<name>A0ABR7ZVV0_9CYAN</name>
<dbReference type="PANTHER" id="PTHR13847:SF289">
    <property type="entry name" value="GLYCINE OXIDASE"/>
    <property type="match status" value="1"/>
</dbReference>
<organism evidence="7 8">
    <name type="scientific">Pseudanabaena mucicola FACHB-723</name>
    <dbReference type="NCBI Taxonomy" id="2692860"/>
    <lineage>
        <taxon>Bacteria</taxon>
        <taxon>Bacillati</taxon>
        <taxon>Cyanobacteriota</taxon>
        <taxon>Cyanophyceae</taxon>
        <taxon>Pseudanabaenales</taxon>
        <taxon>Pseudanabaenaceae</taxon>
        <taxon>Pseudanabaena</taxon>
    </lineage>
</organism>
<protein>
    <recommendedName>
        <fullName evidence="5">glycine oxidase</fullName>
        <ecNumber evidence="5">1.4.3.19</ecNumber>
    </recommendedName>
</protein>
<evidence type="ECO:0000256" key="4">
    <source>
        <dbReference type="ARBA" id="ARBA00049872"/>
    </source>
</evidence>
<accession>A0ABR7ZVV0</accession>
<dbReference type="EMBL" id="JACJQB010000010">
    <property type="protein sequence ID" value="MBD2187937.1"/>
    <property type="molecule type" value="Genomic_DNA"/>
</dbReference>
<feature type="domain" description="FAD dependent oxidoreductase" evidence="6">
    <location>
        <begin position="3"/>
        <end position="331"/>
    </location>
</feature>
<dbReference type="SUPFAM" id="SSF51905">
    <property type="entry name" value="FAD/NAD(P)-binding domain"/>
    <property type="match status" value="1"/>
</dbReference>
<dbReference type="GO" id="GO:0043799">
    <property type="term" value="F:glycine oxidase activity"/>
    <property type="evidence" value="ECO:0007669"/>
    <property type="project" value="UniProtKB-EC"/>
</dbReference>
<evidence type="ECO:0000313" key="8">
    <source>
        <dbReference type="Proteomes" id="UP000642094"/>
    </source>
</evidence>
<evidence type="ECO:0000256" key="5">
    <source>
        <dbReference type="ARBA" id="ARBA00050018"/>
    </source>
</evidence>
<dbReference type="Gene3D" id="3.50.50.60">
    <property type="entry name" value="FAD/NAD(P)-binding domain"/>
    <property type="match status" value="1"/>
</dbReference>
<dbReference type="EC" id="1.4.3.19" evidence="5"/>
<dbReference type="NCBIfam" id="TIGR02352">
    <property type="entry name" value="thiamin_ThiO"/>
    <property type="match status" value="1"/>
</dbReference>
<comment type="catalytic activity">
    <reaction evidence="4">
        <text>glycine + O2 + H2O = glyoxylate + H2O2 + NH4(+)</text>
        <dbReference type="Rhea" id="RHEA:11532"/>
        <dbReference type="ChEBI" id="CHEBI:15377"/>
        <dbReference type="ChEBI" id="CHEBI:15379"/>
        <dbReference type="ChEBI" id="CHEBI:16240"/>
        <dbReference type="ChEBI" id="CHEBI:28938"/>
        <dbReference type="ChEBI" id="CHEBI:36655"/>
        <dbReference type="ChEBI" id="CHEBI:57305"/>
        <dbReference type="EC" id="1.4.3.19"/>
    </reaction>
</comment>
<keyword evidence="2" id="KW-0784">Thiamine biosynthesis</keyword>
<dbReference type="Pfam" id="PF01266">
    <property type="entry name" value="DAO"/>
    <property type="match status" value="1"/>
</dbReference>
<dbReference type="Gene3D" id="3.30.9.10">
    <property type="entry name" value="D-Amino Acid Oxidase, subunit A, domain 2"/>
    <property type="match status" value="1"/>
</dbReference>
<sequence>MTDVLVIGGGIIGLATAISLSQRGANVTIVERDRCGRGATWAAAGMLAPEAERLEGDLLSFGVRSRDMYPHWIANLMQLSGQDCGYWCCGIIAPAVEESDLQAISIHPKYIDLAESHKRQSGLGESVLGSLWLPSDGQVNNRKLTQALLTAAKSLSIKILEGTTVYQIVRDQNRVTHLDTSAGKLQADCYVLATGAWTQSLLPLPIKPIKGQMLSVYDCDRKLQRVIYAPSCYIVPRQDGTIVIGATVEDNGFSQGNTAAGIAQLLNRAISVYPAIANMPITETWWGFRPHAPHEIPILGASDYENLILATGHYRNGILFAPITAKLITDLIIDGISDGIINGISL</sequence>
<keyword evidence="3 7" id="KW-0560">Oxidoreductase</keyword>
<dbReference type="InterPro" id="IPR036188">
    <property type="entry name" value="FAD/NAD-bd_sf"/>
</dbReference>
<dbReference type="RefSeq" id="WP_190402804.1">
    <property type="nucleotide sequence ID" value="NZ_JACJQB010000010.1"/>
</dbReference>
<evidence type="ECO:0000259" key="6">
    <source>
        <dbReference type="Pfam" id="PF01266"/>
    </source>
</evidence>
<reference evidence="7 8" key="1">
    <citation type="journal article" date="2020" name="ISME J.">
        <title>Comparative genomics reveals insights into cyanobacterial evolution and habitat adaptation.</title>
        <authorList>
            <person name="Chen M.Y."/>
            <person name="Teng W.K."/>
            <person name="Zhao L."/>
            <person name="Hu C.X."/>
            <person name="Zhou Y.K."/>
            <person name="Han B.P."/>
            <person name="Song L.R."/>
            <person name="Shu W.S."/>
        </authorList>
    </citation>
    <scope>NUCLEOTIDE SEQUENCE [LARGE SCALE GENOMIC DNA]</scope>
    <source>
        <strain evidence="7 8">FACHB-723</strain>
    </source>
</reference>
<dbReference type="PANTHER" id="PTHR13847">
    <property type="entry name" value="SARCOSINE DEHYDROGENASE-RELATED"/>
    <property type="match status" value="1"/>
</dbReference>
<evidence type="ECO:0000256" key="3">
    <source>
        <dbReference type="ARBA" id="ARBA00023002"/>
    </source>
</evidence>
<comment type="caution">
    <text evidence="7">The sequence shown here is derived from an EMBL/GenBank/DDBJ whole genome shotgun (WGS) entry which is preliminary data.</text>
</comment>